<gene>
    <name evidence="2" type="ORF">D7193_10110</name>
</gene>
<comment type="caution">
    <text evidence="2">The sequence shown here is derived from an EMBL/GenBank/DDBJ whole genome shotgun (WGS) entry which is preliminary data.</text>
</comment>
<dbReference type="Proteomes" id="UP000279968">
    <property type="component" value="Unassembled WGS sequence"/>
</dbReference>
<reference evidence="2 3" key="1">
    <citation type="journal article" date="2015" name="Int. J. Syst. Evol. Microbiol.">
        <title>Micromonospora costi sp. nov., isolated from a leaf of Costus speciosus.</title>
        <authorList>
            <person name="Thawai C."/>
        </authorList>
    </citation>
    <scope>NUCLEOTIDE SEQUENCE [LARGE SCALE GENOMIC DNA]</scope>
    <source>
        <strain evidence="2 3">CS1-12</strain>
    </source>
</reference>
<protein>
    <submittedName>
        <fullName evidence="2">Uncharacterized protein</fullName>
    </submittedName>
</protein>
<dbReference type="EMBL" id="RBAN01000001">
    <property type="protein sequence ID" value="RKN58850.1"/>
    <property type="molecule type" value="Genomic_DNA"/>
</dbReference>
<evidence type="ECO:0000256" key="1">
    <source>
        <dbReference type="SAM" id="MobiDB-lite"/>
    </source>
</evidence>
<organism evidence="2 3">
    <name type="scientific">Micromonospora costi</name>
    <dbReference type="NCBI Taxonomy" id="1530042"/>
    <lineage>
        <taxon>Bacteria</taxon>
        <taxon>Bacillati</taxon>
        <taxon>Actinomycetota</taxon>
        <taxon>Actinomycetes</taxon>
        <taxon>Micromonosporales</taxon>
        <taxon>Micromonosporaceae</taxon>
        <taxon>Micromonospora</taxon>
    </lineage>
</organism>
<proteinExistence type="predicted"/>
<sequence length="63" mass="6473">MPATSAAATILPRAAPDPPPLMIALRHPSADGRRGANRRRGADGRRPDRACTSGVGVPGPYAT</sequence>
<keyword evidence="3" id="KW-1185">Reference proteome</keyword>
<evidence type="ECO:0000313" key="2">
    <source>
        <dbReference type="EMBL" id="RKN58850.1"/>
    </source>
</evidence>
<name>A0A3B0AEI6_9ACTN</name>
<feature type="compositionally biased region" description="Basic and acidic residues" evidence="1">
    <location>
        <begin position="28"/>
        <end position="49"/>
    </location>
</feature>
<dbReference type="AlphaFoldDB" id="A0A3B0AEI6"/>
<evidence type="ECO:0000313" key="3">
    <source>
        <dbReference type="Proteomes" id="UP000279968"/>
    </source>
</evidence>
<accession>A0A3B0AEI6</accession>
<feature type="region of interest" description="Disordered" evidence="1">
    <location>
        <begin position="1"/>
        <end position="63"/>
    </location>
</feature>